<proteinExistence type="predicted"/>
<keyword evidence="3" id="KW-1185">Reference proteome</keyword>
<dbReference type="AlphaFoldDB" id="A0AAN9LRM5"/>
<comment type="caution">
    <text evidence="2">The sequence shown here is derived from an EMBL/GenBank/DDBJ whole genome shotgun (WGS) entry which is preliminary data.</text>
</comment>
<dbReference type="Proteomes" id="UP001367508">
    <property type="component" value="Unassembled WGS sequence"/>
</dbReference>
<sequence length="239" mass="26800">MECPSGTLLENRYVELLSKQHLKYSSTFNHTLTITWREVDLTSLQVSIVFNLLLLMFKFILCLISFRPLFSLSPLSCTSSLPVEHIAIDKFPRALGGTLFLISRAPHRLSQGIWLHHPPSRSTSSRRLIRALDADIAFVVCSDGCAFHVSRETDSRHSRYPQNPLVRIAIPSHGFQMVKAHVVLETDVRLKRDEPGRGAIAIKDPASSSLGRSELKPRRGSQLQEAWSRAAVTESSRSS</sequence>
<evidence type="ECO:0000256" key="1">
    <source>
        <dbReference type="SAM" id="MobiDB-lite"/>
    </source>
</evidence>
<dbReference type="EMBL" id="JAYMYQ010000004">
    <property type="protein sequence ID" value="KAK7339174.1"/>
    <property type="molecule type" value="Genomic_DNA"/>
</dbReference>
<feature type="region of interest" description="Disordered" evidence="1">
    <location>
        <begin position="199"/>
        <end position="239"/>
    </location>
</feature>
<name>A0AAN9LRM5_CANGL</name>
<evidence type="ECO:0000313" key="2">
    <source>
        <dbReference type="EMBL" id="KAK7339174.1"/>
    </source>
</evidence>
<gene>
    <name evidence="2" type="ORF">VNO77_19826</name>
</gene>
<organism evidence="2 3">
    <name type="scientific">Canavalia gladiata</name>
    <name type="common">Sword bean</name>
    <name type="synonym">Dolichos gladiatus</name>
    <dbReference type="NCBI Taxonomy" id="3824"/>
    <lineage>
        <taxon>Eukaryota</taxon>
        <taxon>Viridiplantae</taxon>
        <taxon>Streptophyta</taxon>
        <taxon>Embryophyta</taxon>
        <taxon>Tracheophyta</taxon>
        <taxon>Spermatophyta</taxon>
        <taxon>Magnoliopsida</taxon>
        <taxon>eudicotyledons</taxon>
        <taxon>Gunneridae</taxon>
        <taxon>Pentapetalae</taxon>
        <taxon>rosids</taxon>
        <taxon>fabids</taxon>
        <taxon>Fabales</taxon>
        <taxon>Fabaceae</taxon>
        <taxon>Papilionoideae</taxon>
        <taxon>50 kb inversion clade</taxon>
        <taxon>NPAAA clade</taxon>
        <taxon>indigoferoid/millettioid clade</taxon>
        <taxon>Phaseoleae</taxon>
        <taxon>Canavalia</taxon>
    </lineage>
</organism>
<evidence type="ECO:0000313" key="3">
    <source>
        <dbReference type="Proteomes" id="UP001367508"/>
    </source>
</evidence>
<accession>A0AAN9LRM5</accession>
<protein>
    <submittedName>
        <fullName evidence="2">Uncharacterized protein</fullName>
    </submittedName>
</protein>
<reference evidence="2 3" key="1">
    <citation type="submission" date="2024-01" db="EMBL/GenBank/DDBJ databases">
        <title>The genomes of 5 underutilized Papilionoideae crops provide insights into root nodulation and disease resistanc.</title>
        <authorList>
            <person name="Jiang F."/>
        </authorList>
    </citation>
    <scope>NUCLEOTIDE SEQUENCE [LARGE SCALE GENOMIC DNA]</scope>
    <source>
        <strain evidence="2">LVBAO_FW01</strain>
        <tissue evidence="2">Leaves</tissue>
    </source>
</reference>